<feature type="chain" id="PRO_5045468914" evidence="1">
    <location>
        <begin position="21"/>
        <end position="110"/>
    </location>
</feature>
<name>A0ABN1MTE9_9FLAO</name>
<evidence type="ECO:0000256" key="1">
    <source>
        <dbReference type="SAM" id="SignalP"/>
    </source>
</evidence>
<evidence type="ECO:0000313" key="2">
    <source>
        <dbReference type="EMBL" id="GAA0876551.1"/>
    </source>
</evidence>
<protein>
    <submittedName>
        <fullName evidence="2">Uncharacterized protein</fullName>
    </submittedName>
</protein>
<evidence type="ECO:0000313" key="3">
    <source>
        <dbReference type="Proteomes" id="UP001501126"/>
    </source>
</evidence>
<organism evidence="2 3">
    <name type="scientific">Wandonia haliotis</name>
    <dbReference type="NCBI Taxonomy" id="574963"/>
    <lineage>
        <taxon>Bacteria</taxon>
        <taxon>Pseudomonadati</taxon>
        <taxon>Bacteroidota</taxon>
        <taxon>Flavobacteriia</taxon>
        <taxon>Flavobacteriales</taxon>
        <taxon>Crocinitomicaceae</taxon>
        <taxon>Wandonia</taxon>
    </lineage>
</organism>
<dbReference type="Proteomes" id="UP001501126">
    <property type="component" value="Unassembled WGS sequence"/>
</dbReference>
<reference evidence="2 3" key="1">
    <citation type="journal article" date="2019" name="Int. J. Syst. Evol. Microbiol.">
        <title>The Global Catalogue of Microorganisms (GCM) 10K type strain sequencing project: providing services to taxonomists for standard genome sequencing and annotation.</title>
        <authorList>
            <consortium name="The Broad Institute Genomics Platform"/>
            <consortium name="The Broad Institute Genome Sequencing Center for Infectious Disease"/>
            <person name="Wu L."/>
            <person name="Ma J."/>
        </authorList>
    </citation>
    <scope>NUCLEOTIDE SEQUENCE [LARGE SCALE GENOMIC DNA]</scope>
    <source>
        <strain evidence="2 3">JCM 16083</strain>
    </source>
</reference>
<sequence>MKNYFLITACFVLMSFHSFSQGSSDQEAKAVITRVSEQTYQFEHTIEYIPALEQRLINYSNRDRLLITDLSIADGVCIFSFGEDVTQEEKEETFLFLVNGMSFNRYDLEE</sequence>
<dbReference type="RefSeq" id="WP_343789616.1">
    <property type="nucleotide sequence ID" value="NZ_BAAAFH010000022.1"/>
</dbReference>
<feature type="signal peptide" evidence="1">
    <location>
        <begin position="1"/>
        <end position="20"/>
    </location>
</feature>
<gene>
    <name evidence="2" type="ORF">GCM10009118_29610</name>
</gene>
<comment type="caution">
    <text evidence="2">The sequence shown here is derived from an EMBL/GenBank/DDBJ whole genome shotgun (WGS) entry which is preliminary data.</text>
</comment>
<dbReference type="EMBL" id="BAAAFH010000022">
    <property type="protein sequence ID" value="GAA0876551.1"/>
    <property type="molecule type" value="Genomic_DNA"/>
</dbReference>
<keyword evidence="3" id="KW-1185">Reference proteome</keyword>
<accession>A0ABN1MTE9</accession>
<keyword evidence="1" id="KW-0732">Signal</keyword>
<proteinExistence type="predicted"/>